<sequence length="234" mass="24468">MKTALENGSAGTGAAGSRAAETRAVETGLVMTGAVDVQVHEDVWVRVAEGSTGPPHPADARAAVGMPPWRAREFLAGRGVLRDLLAAVAPWARDAEVAATATGKPVLAGVPGVGVSVSHDGGAVAAAVALRRAVGVDLQRPPAELPAGVVRRCLRERAAELDRLPEAERAVELARVWTVQEACVKAEGTGLAGRPWAIDVPARPVSGRWRRFGWVALRDAVDVPLSCAFEEWTC</sequence>
<evidence type="ECO:0000256" key="1">
    <source>
        <dbReference type="ARBA" id="ARBA00010990"/>
    </source>
</evidence>
<dbReference type="Pfam" id="PF01648">
    <property type="entry name" value="ACPS"/>
    <property type="match status" value="1"/>
</dbReference>
<feature type="domain" description="4'-phosphopantetheinyl transferase" evidence="4">
    <location>
        <begin position="133"/>
        <end position="192"/>
    </location>
</feature>
<organism evidence="5 6">
    <name type="scientific">Saccharothrix xinjiangensis</name>
    <dbReference type="NCBI Taxonomy" id="204798"/>
    <lineage>
        <taxon>Bacteria</taxon>
        <taxon>Bacillati</taxon>
        <taxon>Actinomycetota</taxon>
        <taxon>Actinomycetes</taxon>
        <taxon>Pseudonocardiales</taxon>
        <taxon>Pseudonocardiaceae</taxon>
        <taxon>Saccharothrix</taxon>
    </lineage>
</organism>
<dbReference type="PANTHER" id="PTHR12215">
    <property type="entry name" value="PHOSPHOPANTETHEINE TRANSFERASE"/>
    <property type="match status" value="1"/>
</dbReference>
<reference evidence="6" key="1">
    <citation type="journal article" date="2019" name="Int. J. Syst. Evol. Microbiol.">
        <title>The Global Catalogue of Microorganisms (GCM) 10K type strain sequencing project: providing services to taxonomists for standard genome sequencing and annotation.</title>
        <authorList>
            <consortium name="The Broad Institute Genomics Platform"/>
            <consortium name="The Broad Institute Genome Sequencing Center for Infectious Disease"/>
            <person name="Wu L."/>
            <person name="Ma J."/>
        </authorList>
    </citation>
    <scope>NUCLEOTIDE SEQUENCE [LARGE SCALE GENOMIC DNA]</scope>
    <source>
        <strain evidence="6">KCTC 12848</strain>
    </source>
</reference>
<dbReference type="InterPro" id="IPR008278">
    <property type="entry name" value="4-PPantetheinyl_Trfase_dom"/>
</dbReference>
<name>A0ABV9YFJ1_9PSEU</name>
<evidence type="ECO:0000259" key="4">
    <source>
        <dbReference type="Pfam" id="PF01648"/>
    </source>
</evidence>
<protein>
    <submittedName>
        <fullName evidence="5">4'-phosphopantetheinyl transferase family protein</fullName>
    </submittedName>
</protein>
<evidence type="ECO:0000256" key="3">
    <source>
        <dbReference type="SAM" id="MobiDB-lite"/>
    </source>
</evidence>
<dbReference type="Gene3D" id="3.90.470.20">
    <property type="entry name" value="4'-phosphopantetheinyl transferase domain"/>
    <property type="match status" value="1"/>
</dbReference>
<comment type="similarity">
    <text evidence="1">Belongs to the P-Pant transferase superfamily. Gsp/Sfp/HetI/AcpT family.</text>
</comment>
<keyword evidence="2 5" id="KW-0808">Transferase</keyword>
<dbReference type="EMBL" id="JBHSJB010000053">
    <property type="protein sequence ID" value="MFC5060512.1"/>
    <property type="molecule type" value="Genomic_DNA"/>
</dbReference>
<dbReference type="PANTHER" id="PTHR12215:SF10">
    <property type="entry name" value="L-AMINOADIPATE-SEMIALDEHYDE DEHYDROGENASE-PHOSPHOPANTETHEINYL TRANSFERASE"/>
    <property type="match status" value="1"/>
</dbReference>
<dbReference type="SUPFAM" id="SSF56214">
    <property type="entry name" value="4'-phosphopantetheinyl transferase"/>
    <property type="match status" value="2"/>
</dbReference>
<accession>A0ABV9YFJ1</accession>
<dbReference type="InterPro" id="IPR050559">
    <property type="entry name" value="P-Pant_transferase_sf"/>
</dbReference>
<evidence type="ECO:0000256" key="2">
    <source>
        <dbReference type="ARBA" id="ARBA00022679"/>
    </source>
</evidence>
<keyword evidence="6" id="KW-1185">Reference proteome</keyword>
<evidence type="ECO:0000313" key="5">
    <source>
        <dbReference type="EMBL" id="MFC5060512.1"/>
    </source>
</evidence>
<dbReference type="RefSeq" id="WP_344037482.1">
    <property type="nucleotide sequence ID" value="NZ_BAAAKE010000007.1"/>
</dbReference>
<feature type="region of interest" description="Disordered" evidence="3">
    <location>
        <begin position="1"/>
        <end position="21"/>
    </location>
</feature>
<proteinExistence type="inferred from homology"/>
<dbReference type="Proteomes" id="UP001595833">
    <property type="component" value="Unassembled WGS sequence"/>
</dbReference>
<dbReference type="GO" id="GO:0016740">
    <property type="term" value="F:transferase activity"/>
    <property type="evidence" value="ECO:0007669"/>
    <property type="project" value="UniProtKB-KW"/>
</dbReference>
<comment type="caution">
    <text evidence="5">The sequence shown here is derived from an EMBL/GenBank/DDBJ whole genome shotgun (WGS) entry which is preliminary data.</text>
</comment>
<evidence type="ECO:0000313" key="6">
    <source>
        <dbReference type="Proteomes" id="UP001595833"/>
    </source>
</evidence>
<gene>
    <name evidence="5" type="ORF">ACFPFM_42970</name>
</gene>
<dbReference type="InterPro" id="IPR037143">
    <property type="entry name" value="4-PPantetheinyl_Trfase_dom_sf"/>
</dbReference>